<dbReference type="EC" id="2.1.1.37" evidence="1"/>
<dbReference type="GO" id="GO:0005634">
    <property type="term" value="C:nucleus"/>
    <property type="evidence" value="ECO:0007669"/>
    <property type="project" value="TreeGrafter"/>
</dbReference>
<proteinExistence type="inferred from homology"/>
<dbReference type="AlphaFoldDB" id="A0A3N4KZE2"/>
<dbReference type="PROSITE" id="PS51679">
    <property type="entry name" value="SAM_MT_C5"/>
    <property type="match status" value="1"/>
</dbReference>
<dbReference type="PANTHER" id="PTHR10629">
    <property type="entry name" value="CYTOSINE-SPECIFIC METHYLTRANSFERASE"/>
    <property type="match status" value="1"/>
</dbReference>
<reference evidence="6 7" key="1">
    <citation type="journal article" date="2018" name="Nat. Ecol. Evol.">
        <title>Pezizomycetes genomes reveal the molecular basis of ectomycorrhizal truffle lifestyle.</title>
        <authorList>
            <person name="Murat C."/>
            <person name="Payen T."/>
            <person name="Noel B."/>
            <person name="Kuo A."/>
            <person name="Morin E."/>
            <person name="Chen J."/>
            <person name="Kohler A."/>
            <person name="Krizsan K."/>
            <person name="Balestrini R."/>
            <person name="Da Silva C."/>
            <person name="Montanini B."/>
            <person name="Hainaut M."/>
            <person name="Levati E."/>
            <person name="Barry K.W."/>
            <person name="Belfiori B."/>
            <person name="Cichocki N."/>
            <person name="Clum A."/>
            <person name="Dockter R.B."/>
            <person name="Fauchery L."/>
            <person name="Guy J."/>
            <person name="Iotti M."/>
            <person name="Le Tacon F."/>
            <person name="Lindquist E.A."/>
            <person name="Lipzen A."/>
            <person name="Malagnac F."/>
            <person name="Mello A."/>
            <person name="Molinier V."/>
            <person name="Miyauchi S."/>
            <person name="Poulain J."/>
            <person name="Riccioni C."/>
            <person name="Rubini A."/>
            <person name="Sitrit Y."/>
            <person name="Splivallo R."/>
            <person name="Traeger S."/>
            <person name="Wang M."/>
            <person name="Zifcakova L."/>
            <person name="Wipf D."/>
            <person name="Zambonelli A."/>
            <person name="Paolocci F."/>
            <person name="Nowrousian M."/>
            <person name="Ottonello S."/>
            <person name="Baldrian P."/>
            <person name="Spatafora J.W."/>
            <person name="Henrissat B."/>
            <person name="Nagy L.G."/>
            <person name="Aury J.M."/>
            <person name="Wincker P."/>
            <person name="Grigoriev I.V."/>
            <person name="Bonfante P."/>
            <person name="Martin F.M."/>
        </authorList>
    </citation>
    <scope>NUCLEOTIDE SEQUENCE [LARGE SCALE GENOMIC DNA]</scope>
    <source>
        <strain evidence="6 7">CCBAS932</strain>
    </source>
</reference>
<dbReference type="InterPro" id="IPR001525">
    <property type="entry name" value="C5_MeTfrase"/>
</dbReference>
<dbReference type="GO" id="GO:0044027">
    <property type="term" value="P:negative regulation of gene expression via chromosomal CpG island methylation"/>
    <property type="evidence" value="ECO:0007669"/>
    <property type="project" value="TreeGrafter"/>
</dbReference>
<dbReference type="InParanoid" id="A0A3N4KZE2"/>
<evidence type="ECO:0000256" key="5">
    <source>
        <dbReference type="PROSITE-ProRule" id="PRU01016"/>
    </source>
</evidence>
<dbReference type="Gene3D" id="3.40.50.150">
    <property type="entry name" value="Vaccinia Virus protein VP39"/>
    <property type="match status" value="1"/>
</dbReference>
<comment type="similarity">
    <text evidence="5">Belongs to the class I-like SAM-binding methyltransferase superfamily. C5-methyltransferase family.</text>
</comment>
<keyword evidence="3 5" id="KW-0808">Transferase</keyword>
<keyword evidence="4 5" id="KW-0949">S-adenosyl-L-methionine</keyword>
<protein>
    <recommendedName>
        <fullName evidence="1">DNA (cytosine-5-)-methyltransferase</fullName>
        <ecNumber evidence="1">2.1.1.37</ecNumber>
    </recommendedName>
</protein>
<keyword evidence="2 5" id="KW-0489">Methyltransferase</keyword>
<dbReference type="GO" id="GO:0003677">
    <property type="term" value="F:DNA binding"/>
    <property type="evidence" value="ECO:0007669"/>
    <property type="project" value="TreeGrafter"/>
</dbReference>
<dbReference type="EMBL" id="ML119116">
    <property type="protein sequence ID" value="RPB14779.1"/>
    <property type="molecule type" value="Genomic_DNA"/>
</dbReference>
<evidence type="ECO:0000313" key="6">
    <source>
        <dbReference type="EMBL" id="RPB14779.1"/>
    </source>
</evidence>
<keyword evidence="7" id="KW-1185">Reference proteome</keyword>
<dbReference type="SUPFAM" id="SSF53335">
    <property type="entry name" value="S-adenosyl-L-methionine-dependent methyltransferases"/>
    <property type="match status" value="1"/>
</dbReference>
<accession>A0A3N4KZE2</accession>
<evidence type="ECO:0000313" key="7">
    <source>
        <dbReference type="Proteomes" id="UP000277580"/>
    </source>
</evidence>
<evidence type="ECO:0000256" key="1">
    <source>
        <dbReference type="ARBA" id="ARBA00011975"/>
    </source>
</evidence>
<dbReference type="InterPro" id="IPR031303">
    <property type="entry name" value="C5_meth_CS"/>
</dbReference>
<dbReference type="PRINTS" id="PR00105">
    <property type="entry name" value="C5METTRFRASE"/>
</dbReference>
<dbReference type="OrthoDB" id="414133at2759"/>
<sequence>MFDIPGLNNWEIDSSSESGSLTPGIRSPSPIFMPIPSDNLRLLSERVPFSNHRTPTRNNYSTPSHKRFAATPLPPPEEHFREEEIDAVIYKGYTLRERKTVELEDGTFLRIHSILNRIDDDGEEEVFLRGAKYKRARDFMGLLGLKKNEVALSSASETVSISKVLRTRILIMTNAAFPKYRDVHGNAQVDEIEGRLICRWKLTVISKHESYIWRLGEQEADKEFKVEDRELREDWRGKTVNGFELLGKDLGCFMPLIYDNSRRPSLLANMTSQGNSHRGSSENRGAFEAFDKVLKEPPPPQPAFAPRSISQKKRYRFGDAFCGGGGMSSGARSAGLINAWSFDFNQDAINTYRRNFPDCETYYATANDFVTFPPEELLVDIVHLSPPCQPHSPAHTIAGKDDDRNEASLFCVKECLEAARPRVVTLEQTDGILNRQEWFRSLVLCFTDLGFSVSWKVLHGVEYGVPQTRKRLFLLAASPGEVLPNFPAPSYAHPRVQETSKLTPPRTVRDAIGSIPYGVTSHEPTPFPGGFRPSPVDFDQPLRATILASGGPYDVHPSGLRPFTPRELACLQTFPITHDFQGSPCQRKKQIGNAVPPKLAEALLKEVRRTLERVDKEREKERIEKAKNSALIDVEEDIIYGGSKRVEKPMEEMFPDIVYNKTVKKPVIPAPVPAPAPAPELVPFPAPAIDLLAAPAPAPLPAPIPVLVLDPEPIMALEGALGPTPTVPALVIIDEDEVQIVCVQKKAIPLVVVD</sequence>
<dbReference type="InterPro" id="IPR029063">
    <property type="entry name" value="SAM-dependent_MTases_sf"/>
</dbReference>
<dbReference type="PANTHER" id="PTHR10629:SF52">
    <property type="entry name" value="DNA (CYTOSINE-5)-METHYLTRANSFERASE 1"/>
    <property type="match status" value="1"/>
</dbReference>
<dbReference type="Proteomes" id="UP000277580">
    <property type="component" value="Unassembled WGS sequence"/>
</dbReference>
<dbReference type="GO" id="GO:0032259">
    <property type="term" value="P:methylation"/>
    <property type="evidence" value="ECO:0007669"/>
    <property type="project" value="UniProtKB-KW"/>
</dbReference>
<dbReference type="STRING" id="1392247.A0A3N4KZE2"/>
<dbReference type="Pfam" id="PF00145">
    <property type="entry name" value="DNA_methylase"/>
    <property type="match status" value="2"/>
</dbReference>
<dbReference type="Gene3D" id="3.90.120.10">
    <property type="entry name" value="DNA Methylase, subunit A, domain 2"/>
    <property type="match status" value="1"/>
</dbReference>
<feature type="active site" evidence="5">
    <location>
        <position position="388"/>
    </location>
</feature>
<evidence type="ECO:0000256" key="4">
    <source>
        <dbReference type="ARBA" id="ARBA00022691"/>
    </source>
</evidence>
<organism evidence="6 7">
    <name type="scientific">Morchella conica CCBAS932</name>
    <dbReference type="NCBI Taxonomy" id="1392247"/>
    <lineage>
        <taxon>Eukaryota</taxon>
        <taxon>Fungi</taxon>
        <taxon>Dikarya</taxon>
        <taxon>Ascomycota</taxon>
        <taxon>Pezizomycotina</taxon>
        <taxon>Pezizomycetes</taxon>
        <taxon>Pezizales</taxon>
        <taxon>Morchellaceae</taxon>
        <taxon>Morchella</taxon>
    </lineage>
</organism>
<evidence type="ECO:0000256" key="3">
    <source>
        <dbReference type="ARBA" id="ARBA00022679"/>
    </source>
</evidence>
<gene>
    <name evidence="6" type="ORF">P167DRAFT_519551</name>
</gene>
<dbReference type="GO" id="GO:0003886">
    <property type="term" value="F:DNA (cytosine-5-)-methyltransferase activity"/>
    <property type="evidence" value="ECO:0007669"/>
    <property type="project" value="UniProtKB-EC"/>
</dbReference>
<dbReference type="PROSITE" id="PS00095">
    <property type="entry name" value="C5_MTASE_2"/>
    <property type="match status" value="1"/>
</dbReference>
<evidence type="ECO:0000256" key="2">
    <source>
        <dbReference type="ARBA" id="ARBA00022603"/>
    </source>
</evidence>
<name>A0A3N4KZE2_9PEZI</name>
<dbReference type="InterPro" id="IPR050390">
    <property type="entry name" value="C5-Methyltransferase"/>
</dbReference>